<comment type="caution">
    <text evidence="1">The sequence shown here is derived from an EMBL/GenBank/DDBJ whole genome shotgun (WGS) entry which is preliminary data.</text>
</comment>
<dbReference type="Pfam" id="PF11950">
    <property type="entry name" value="DUF3467"/>
    <property type="match status" value="1"/>
</dbReference>
<sequence length="105" mass="12051">MNQNPRPVRSMNIELKPEQAEGTYSNFVLIGHAPSEFILDFARILHGQPKARVMSRILMTPENVVKLKKTLEQNIKKFEERYGKIELKEKPGEAKEMGFAPPEQS</sequence>
<reference evidence="1" key="1">
    <citation type="submission" date="2019-11" db="EMBL/GenBank/DDBJ databases">
        <title>Microbial mats filling the niche in hypersaline microbial mats.</title>
        <authorList>
            <person name="Wong H.L."/>
            <person name="Macleod F.I."/>
            <person name="White R.A. III"/>
            <person name="Burns B.P."/>
        </authorList>
    </citation>
    <scope>NUCLEOTIDE SEQUENCE</scope>
    <source>
        <strain evidence="1">Bin_327</strain>
    </source>
</reference>
<organism evidence="1 2">
    <name type="scientific">candidate division WOR-3 bacterium</name>
    <dbReference type="NCBI Taxonomy" id="2052148"/>
    <lineage>
        <taxon>Bacteria</taxon>
        <taxon>Bacteria division WOR-3</taxon>
    </lineage>
</organism>
<protein>
    <submittedName>
        <fullName evidence="1">DUF3467 domain-containing protein</fullName>
    </submittedName>
</protein>
<accession>A0A9D5KAH5</accession>
<dbReference type="Proteomes" id="UP000630660">
    <property type="component" value="Unassembled WGS sequence"/>
</dbReference>
<gene>
    <name evidence="1" type="ORF">GF359_09255</name>
</gene>
<name>A0A9D5KAH5_UNCW3</name>
<dbReference type="AlphaFoldDB" id="A0A9D5KAH5"/>
<dbReference type="InterPro" id="IPR021857">
    <property type="entry name" value="DUF3467"/>
</dbReference>
<dbReference type="EMBL" id="WJKJ01000309">
    <property type="protein sequence ID" value="MBD3365386.1"/>
    <property type="molecule type" value="Genomic_DNA"/>
</dbReference>
<evidence type="ECO:0000313" key="1">
    <source>
        <dbReference type="EMBL" id="MBD3365386.1"/>
    </source>
</evidence>
<evidence type="ECO:0000313" key="2">
    <source>
        <dbReference type="Proteomes" id="UP000630660"/>
    </source>
</evidence>
<proteinExistence type="predicted"/>